<accession>A0A8C6SUZ7</accession>
<dbReference type="Ensembl" id="ENSNMLT00000013708.1">
    <property type="protein sequence ID" value="ENSNMLP00000012120.1"/>
    <property type="gene ID" value="ENSNMLG00000008266.1"/>
</dbReference>
<protein>
    <submittedName>
        <fullName evidence="1">Uncharacterized protein</fullName>
    </submittedName>
</protein>
<evidence type="ECO:0000313" key="2">
    <source>
        <dbReference type="Proteomes" id="UP000694523"/>
    </source>
</evidence>
<name>A0A8C6SUZ7_9GOBI</name>
<dbReference type="AlphaFoldDB" id="A0A8C6SUZ7"/>
<evidence type="ECO:0000313" key="1">
    <source>
        <dbReference type="Ensembl" id="ENSNMLP00000012120.1"/>
    </source>
</evidence>
<proteinExistence type="predicted"/>
<dbReference type="Proteomes" id="UP000694523">
    <property type="component" value="Unplaced"/>
</dbReference>
<reference evidence="1" key="2">
    <citation type="submission" date="2025-09" db="UniProtKB">
        <authorList>
            <consortium name="Ensembl"/>
        </authorList>
    </citation>
    <scope>IDENTIFICATION</scope>
</reference>
<keyword evidence="2" id="KW-1185">Reference proteome</keyword>
<sequence>VLPDPGFGVRQFEVLVSKHFSVDGLSSGAVVPCKVAALAHEFGDDAVETGAFVAEALLSGAQGAEVLRGFGDNISEQDSHYSPGTPPLFFVYVATWFDF</sequence>
<reference evidence="1" key="1">
    <citation type="submission" date="2025-08" db="UniProtKB">
        <authorList>
            <consortium name="Ensembl"/>
        </authorList>
    </citation>
    <scope>IDENTIFICATION</scope>
</reference>
<organism evidence="1 2">
    <name type="scientific">Neogobius melanostomus</name>
    <name type="common">round goby</name>
    <dbReference type="NCBI Taxonomy" id="47308"/>
    <lineage>
        <taxon>Eukaryota</taxon>
        <taxon>Metazoa</taxon>
        <taxon>Chordata</taxon>
        <taxon>Craniata</taxon>
        <taxon>Vertebrata</taxon>
        <taxon>Euteleostomi</taxon>
        <taxon>Actinopterygii</taxon>
        <taxon>Neopterygii</taxon>
        <taxon>Teleostei</taxon>
        <taxon>Neoteleostei</taxon>
        <taxon>Acanthomorphata</taxon>
        <taxon>Gobiaria</taxon>
        <taxon>Gobiiformes</taxon>
        <taxon>Gobioidei</taxon>
        <taxon>Gobiidae</taxon>
        <taxon>Benthophilinae</taxon>
        <taxon>Neogobiini</taxon>
        <taxon>Neogobius</taxon>
    </lineage>
</organism>